<reference evidence="1" key="1">
    <citation type="submission" date="2023-04" db="EMBL/GenBank/DDBJ databases">
        <title>Candida boidinii NBRC 1967.</title>
        <authorList>
            <person name="Ichikawa N."/>
            <person name="Sato H."/>
            <person name="Tonouchi N."/>
        </authorList>
    </citation>
    <scope>NUCLEOTIDE SEQUENCE</scope>
    <source>
        <strain evidence="1">NBRC 1967</strain>
    </source>
</reference>
<dbReference type="EMBL" id="BSXV01002944">
    <property type="protein sequence ID" value="GME97156.1"/>
    <property type="molecule type" value="Genomic_DNA"/>
</dbReference>
<keyword evidence="2" id="KW-1185">Reference proteome</keyword>
<organism evidence="1 2">
    <name type="scientific">Candida boidinii</name>
    <name type="common">Yeast</name>
    <dbReference type="NCBI Taxonomy" id="5477"/>
    <lineage>
        <taxon>Eukaryota</taxon>
        <taxon>Fungi</taxon>
        <taxon>Dikarya</taxon>
        <taxon>Ascomycota</taxon>
        <taxon>Saccharomycotina</taxon>
        <taxon>Pichiomycetes</taxon>
        <taxon>Pichiales</taxon>
        <taxon>Pichiaceae</taxon>
        <taxon>Ogataea</taxon>
        <taxon>Ogataea/Candida clade</taxon>
    </lineage>
</organism>
<sequence length="819" mass="95470">MIEQQDDSQQVETEFTILLERRNEISQNELRHYDNDEVFAVPETWYTNFTSYQFNPNDKNIHRALGPIDLAPLVDINGLTISRNANYLFISAKSFHKLVEWYGLVNNGINPISRRVFISNYNNQLQVDSDLLIIYPHILCPPFMINRFKELKFSPFLISKTATVKNLKEKLKRIFDITKTLTKIWKIEFDYSQIDIFNNNSNDNNTIQEDNEAKLPIILTSSNLNLILNKEIIRVSKSLGKFSTLESRKIHSCHILLELAQPNNTWLMEKYNTLKLGTGLIGLNNLGNTCYMNSALQCLVHIPELMNYFIYEYYKNEINYDNPLGNNGKIALSFAGLISNLFDFRLNKNIHSFAPREFKSTIGYYNSMFSGYHQQDSQELIAFLLDGLHEDLNRILQKPYTEKPELPDDKVNDPIEVSKLAEDCWNIHKLRNNSVIIDLFVGLYKSTLICPVCNKISITFDPYNDLTLPLPIKKNWFYKIKLLLDDGSYPKSFEVELDKSSTFQVLKNYISEKLNIPINELISFELFNSQFYKNFQKSKVDKDINYLPVSDLITEGDDIWFYHIKKTNPTDLVIPIFNTLSDGDSYVKAFGIPFFIVVELNKVSDYYYIRSKIELKYNQLSSFQLFNETYYSNKDNLKKIDKFFKMKIFDSTNEIKQNRYNNSYRNYNSNFNARRKFSIDDGGLENTDEISVWVPQTNNNFSKLRNILDKIKVFNENDDIEKNADDDNEVDDDDDDDDLYNTEDKDSANSTNVLEFDTLPEDNDIDENAEADITMNTEMDVDLDSGDIAKDIDDDEEDEVDSSEEGMNHANQKYNHYLK</sequence>
<name>A0ACB5TYA6_CANBO</name>
<evidence type="ECO:0000313" key="1">
    <source>
        <dbReference type="EMBL" id="GME97156.1"/>
    </source>
</evidence>
<dbReference type="Proteomes" id="UP001165101">
    <property type="component" value="Unassembled WGS sequence"/>
</dbReference>
<gene>
    <name evidence="1" type="ORF">Cboi01_000451700</name>
</gene>
<protein>
    <submittedName>
        <fullName evidence="1">Unnamed protein product</fullName>
    </submittedName>
</protein>
<accession>A0ACB5TYA6</accession>
<comment type="caution">
    <text evidence="1">The sequence shown here is derived from an EMBL/GenBank/DDBJ whole genome shotgun (WGS) entry which is preliminary data.</text>
</comment>
<proteinExistence type="predicted"/>
<evidence type="ECO:0000313" key="2">
    <source>
        <dbReference type="Proteomes" id="UP001165101"/>
    </source>
</evidence>